<comment type="caution">
    <text evidence="2">The sequence shown here is derived from an EMBL/GenBank/DDBJ whole genome shotgun (WGS) entry which is preliminary data.</text>
</comment>
<reference evidence="2 3" key="1">
    <citation type="journal article" date="2019" name="Int. J. Syst. Evol. Microbiol.">
        <title>The Global Catalogue of Microorganisms (GCM) 10K type strain sequencing project: providing services to taxonomists for standard genome sequencing and annotation.</title>
        <authorList>
            <consortium name="The Broad Institute Genomics Platform"/>
            <consortium name="The Broad Institute Genome Sequencing Center for Infectious Disease"/>
            <person name="Wu L."/>
            <person name="Ma J."/>
        </authorList>
    </citation>
    <scope>NUCLEOTIDE SEQUENCE [LARGE SCALE GENOMIC DNA]</scope>
    <source>
        <strain evidence="2 3">JCM 13008</strain>
    </source>
</reference>
<evidence type="ECO:0000313" key="2">
    <source>
        <dbReference type="EMBL" id="GAA1097044.1"/>
    </source>
</evidence>
<name>A0ABN1TR48_9ACTN</name>
<gene>
    <name evidence="2" type="ORF">GCM10009668_12300</name>
</gene>
<keyword evidence="3" id="KW-1185">Reference proteome</keyword>
<sequence>MMRIDRVAGQHDAGGSRGVGGADHRAGVPGVADIGTDGDQRAAGEPGVGSDVQATADGDDPGGRGGVGERGECALFDQGPGHLVGGQRGELLGGGRGDEHLEYAPGCGQGALDRLGTVGQELAGLVPKCTTGELPRVLDPVVAAAQRHLVGAETRHVVTNKLEIRRP</sequence>
<protein>
    <submittedName>
        <fullName evidence="2">Uncharacterized protein</fullName>
    </submittedName>
</protein>
<evidence type="ECO:0000313" key="3">
    <source>
        <dbReference type="Proteomes" id="UP001501581"/>
    </source>
</evidence>
<evidence type="ECO:0000256" key="1">
    <source>
        <dbReference type="SAM" id="MobiDB-lite"/>
    </source>
</evidence>
<dbReference type="Proteomes" id="UP001501581">
    <property type="component" value="Unassembled WGS sequence"/>
</dbReference>
<accession>A0ABN1TR48</accession>
<dbReference type="EMBL" id="BAAALG010000004">
    <property type="protein sequence ID" value="GAA1097044.1"/>
    <property type="molecule type" value="Genomic_DNA"/>
</dbReference>
<proteinExistence type="predicted"/>
<organism evidence="2 3">
    <name type="scientific">Nocardioides dubius</name>
    <dbReference type="NCBI Taxonomy" id="317019"/>
    <lineage>
        <taxon>Bacteria</taxon>
        <taxon>Bacillati</taxon>
        <taxon>Actinomycetota</taxon>
        <taxon>Actinomycetes</taxon>
        <taxon>Propionibacteriales</taxon>
        <taxon>Nocardioidaceae</taxon>
        <taxon>Nocardioides</taxon>
    </lineage>
</organism>
<feature type="region of interest" description="Disordered" evidence="1">
    <location>
        <begin position="1"/>
        <end position="80"/>
    </location>
</feature>